<organism evidence="1 2">
    <name type="scientific">Vespula pensylvanica</name>
    <name type="common">Western yellow jacket</name>
    <name type="synonym">Wasp</name>
    <dbReference type="NCBI Taxonomy" id="30213"/>
    <lineage>
        <taxon>Eukaryota</taxon>
        <taxon>Metazoa</taxon>
        <taxon>Ecdysozoa</taxon>
        <taxon>Arthropoda</taxon>
        <taxon>Hexapoda</taxon>
        <taxon>Insecta</taxon>
        <taxon>Pterygota</taxon>
        <taxon>Neoptera</taxon>
        <taxon>Endopterygota</taxon>
        <taxon>Hymenoptera</taxon>
        <taxon>Apocrita</taxon>
        <taxon>Aculeata</taxon>
        <taxon>Vespoidea</taxon>
        <taxon>Vespidae</taxon>
        <taxon>Vespinae</taxon>
        <taxon>Vespula</taxon>
    </lineage>
</organism>
<dbReference type="Proteomes" id="UP000600918">
    <property type="component" value="Unassembled WGS sequence"/>
</dbReference>
<reference evidence="1" key="1">
    <citation type="journal article" date="2020" name="G3 (Bethesda)">
        <title>High-Quality Assemblies for Three Invasive Social Wasps from the &lt;i&gt;Vespula&lt;/i&gt; Genus.</title>
        <authorList>
            <person name="Harrop T.W.R."/>
            <person name="Guhlin J."/>
            <person name="McLaughlin G.M."/>
            <person name="Permina E."/>
            <person name="Stockwell P."/>
            <person name="Gilligan J."/>
            <person name="Le Lec M.F."/>
            <person name="Gruber M.A.M."/>
            <person name="Quinn O."/>
            <person name="Lovegrove M."/>
            <person name="Duncan E.J."/>
            <person name="Remnant E.J."/>
            <person name="Van Eeckhoven J."/>
            <person name="Graham B."/>
            <person name="Knapp R.A."/>
            <person name="Langford K.W."/>
            <person name="Kronenberg Z."/>
            <person name="Press M.O."/>
            <person name="Eacker S.M."/>
            <person name="Wilson-Rankin E.E."/>
            <person name="Purcell J."/>
            <person name="Lester P.J."/>
            <person name="Dearden P.K."/>
        </authorList>
    </citation>
    <scope>NUCLEOTIDE SEQUENCE</scope>
    <source>
        <strain evidence="1">Volc-1</strain>
    </source>
</reference>
<sequence length="123" mass="14560">MKFANHFLESKARRNFPAKWNWEFEKEELKKRVEKVKKDSAISLCQYVNQEYRTCKNIVRDDNYAAEKSELVCLAFVIELRQFQVGANDGSAVYRCRAFGLVILTVKLRREEKHSPDYVISDY</sequence>
<comment type="caution">
    <text evidence="1">The sequence shown here is derived from an EMBL/GenBank/DDBJ whole genome shotgun (WGS) entry which is preliminary data.</text>
</comment>
<proteinExistence type="predicted"/>
<name>A0A834PBN6_VESPE</name>
<accession>A0A834PBN6</accession>
<keyword evidence="2" id="KW-1185">Reference proteome</keyword>
<dbReference type="AlphaFoldDB" id="A0A834PBN6"/>
<gene>
    <name evidence="1" type="ORF">H0235_003194</name>
</gene>
<dbReference type="EMBL" id="JACSDY010000002">
    <property type="protein sequence ID" value="KAF7435003.1"/>
    <property type="molecule type" value="Genomic_DNA"/>
</dbReference>
<evidence type="ECO:0000313" key="1">
    <source>
        <dbReference type="EMBL" id="KAF7435003.1"/>
    </source>
</evidence>
<evidence type="ECO:0000313" key="2">
    <source>
        <dbReference type="Proteomes" id="UP000600918"/>
    </source>
</evidence>
<protein>
    <submittedName>
        <fullName evidence="1">Uncharacterized protein</fullName>
    </submittedName>
</protein>